<dbReference type="SUPFAM" id="SSF52788">
    <property type="entry name" value="Phosphotyrosine protein phosphatases I"/>
    <property type="match status" value="1"/>
</dbReference>
<dbReference type="RefSeq" id="WP_378517920.1">
    <property type="nucleotide sequence ID" value="NZ_CBCSDI010000038.1"/>
</dbReference>
<evidence type="ECO:0000259" key="1">
    <source>
        <dbReference type="SMART" id="SM00226"/>
    </source>
</evidence>
<evidence type="ECO:0000313" key="3">
    <source>
        <dbReference type="Proteomes" id="UP001589698"/>
    </source>
</evidence>
<sequence>MSAPLRVLFVCTANICRSPTMELLARDLVGGAAVEVASAGTHARDGQPMNPEMVETLPTGPAAYVDSFRSRHLTPDLLAGSDLVLTAEDVHRRHVLDDFPALHRKVFTLGQFAATIDDLPGLSGAELVREAGARRARAVPEHDVPDPYRRGTAAARAATGTITAMLSAIVPRLTGTPQES</sequence>
<keyword evidence="3" id="KW-1185">Reference proteome</keyword>
<dbReference type="EMBL" id="JBHLXH010000001">
    <property type="protein sequence ID" value="MFC0222263.1"/>
    <property type="molecule type" value="Genomic_DNA"/>
</dbReference>
<proteinExistence type="predicted"/>
<dbReference type="Gene3D" id="3.40.50.2300">
    <property type="match status" value="1"/>
</dbReference>
<gene>
    <name evidence="2" type="ORF">ACFFJG_07200</name>
</gene>
<dbReference type="Pfam" id="PF01451">
    <property type="entry name" value="LMWPc"/>
    <property type="match status" value="1"/>
</dbReference>
<organism evidence="2 3">
    <name type="scientific">Nocardioides zeicaulis</name>
    <dbReference type="NCBI Taxonomy" id="1776857"/>
    <lineage>
        <taxon>Bacteria</taxon>
        <taxon>Bacillati</taxon>
        <taxon>Actinomycetota</taxon>
        <taxon>Actinomycetes</taxon>
        <taxon>Propionibacteriales</taxon>
        <taxon>Nocardioidaceae</taxon>
        <taxon>Nocardioides</taxon>
    </lineage>
</organism>
<dbReference type="InterPro" id="IPR023485">
    <property type="entry name" value="Ptyr_pPase"/>
</dbReference>
<dbReference type="PANTHER" id="PTHR11717">
    <property type="entry name" value="LOW MOLECULAR WEIGHT PROTEIN TYROSINE PHOSPHATASE"/>
    <property type="match status" value="1"/>
</dbReference>
<accession>A0ABV6E021</accession>
<dbReference type="InterPro" id="IPR050438">
    <property type="entry name" value="LMW_PTPase"/>
</dbReference>
<protein>
    <recommendedName>
        <fullName evidence="1">Phosphotyrosine protein phosphatase I domain-containing protein</fullName>
    </recommendedName>
</protein>
<comment type="caution">
    <text evidence="2">The sequence shown here is derived from an EMBL/GenBank/DDBJ whole genome shotgun (WGS) entry which is preliminary data.</text>
</comment>
<dbReference type="SMART" id="SM00226">
    <property type="entry name" value="LMWPc"/>
    <property type="match status" value="1"/>
</dbReference>
<dbReference type="Proteomes" id="UP001589698">
    <property type="component" value="Unassembled WGS sequence"/>
</dbReference>
<dbReference type="InterPro" id="IPR036196">
    <property type="entry name" value="Ptyr_pPase_sf"/>
</dbReference>
<reference evidence="2 3" key="1">
    <citation type="submission" date="2024-09" db="EMBL/GenBank/DDBJ databases">
        <authorList>
            <person name="Sun Q."/>
            <person name="Mori K."/>
        </authorList>
    </citation>
    <scope>NUCLEOTIDE SEQUENCE [LARGE SCALE GENOMIC DNA]</scope>
    <source>
        <strain evidence="2 3">CCM 8654</strain>
    </source>
</reference>
<dbReference type="PANTHER" id="PTHR11717:SF31">
    <property type="entry name" value="LOW MOLECULAR WEIGHT PROTEIN-TYROSINE-PHOSPHATASE ETP-RELATED"/>
    <property type="match status" value="1"/>
</dbReference>
<evidence type="ECO:0000313" key="2">
    <source>
        <dbReference type="EMBL" id="MFC0222263.1"/>
    </source>
</evidence>
<name>A0ABV6E021_9ACTN</name>
<feature type="domain" description="Phosphotyrosine protein phosphatase I" evidence="1">
    <location>
        <begin position="5"/>
        <end position="176"/>
    </location>
</feature>